<dbReference type="AlphaFoldDB" id="A0A9X2KT74"/>
<keyword evidence="4" id="KW-1185">Reference proteome</keyword>
<comment type="caution">
    <text evidence="3">The sequence shown here is derived from an EMBL/GenBank/DDBJ whole genome shotgun (WGS) entry which is preliminary data.</text>
</comment>
<feature type="domain" description="J" evidence="2">
    <location>
        <begin position="145"/>
        <end position="198"/>
    </location>
</feature>
<proteinExistence type="predicted"/>
<dbReference type="Pfam" id="PF12339">
    <property type="entry name" value="DNAJ_related"/>
    <property type="match status" value="1"/>
</dbReference>
<dbReference type="SMART" id="SM00271">
    <property type="entry name" value="DnaJ"/>
    <property type="match status" value="1"/>
</dbReference>
<dbReference type="SUPFAM" id="SSF46565">
    <property type="entry name" value="Chaperone J-domain"/>
    <property type="match status" value="1"/>
</dbReference>
<reference evidence="3" key="2">
    <citation type="submission" date="2023-01" db="EMBL/GenBank/DDBJ databases">
        <title>Gilvimarinus xylanilyticus HB14 isolated from Caulerpa lentillifera aquaculture base in Hainan, China.</title>
        <authorList>
            <person name="Zhang Y.-J."/>
        </authorList>
    </citation>
    <scope>NUCLEOTIDE SEQUENCE</scope>
    <source>
        <strain evidence="3">HB14</strain>
    </source>
</reference>
<evidence type="ECO:0000256" key="1">
    <source>
        <dbReference type="ARBA" id="ARBA00023186"/>
    </source>
</evidence>
<dbReference type="Gene3D" id="1.10.287.110">
    <property type="entry name" value="DnaJ domain"/>
    <property type="match status" value="1"/>
</dbReference>
<evidence type="ECO:0000259" key="2">
    <source>
        <dbReference type="PROSITE" id="PS50076"/>
    </source>
</evidence>
<dbReference type="Proteomes" id="UP001139319">
    <property type="component" value="Unassembled WGS sequence"/>
</dbReference>
<dbReference type="InterPro" id="IPR036869">
    <property type="entry name" value="J_dom_sf"/>
</dbReference>
<accession>A0A9X2KT74</accession>
<keyword evidence="1" id="KW-0143">Chaperone</keyword>
<dbReference type="InterPro" id="IPR001623">
    <property type="entry name" value="DnaJ_domain"/>
</dbReference>
<organism evidence="3 4">
    <name type="scientific">Gilvimarinus xylanilyticus</name>
    <dbReference type="NCBI Taxonomy" id="2944139"/>
    <lineage>
        <taxon>Bacteria</taxon>
        <taxon>Pseudomonadati</taxon>
        <taxon>Pseudomonadota</taxon>
        <taxon>Gammaproteobacteria</taxon>
        <taxon>Cellvibrionales</taxon>
        <taxon>Cellvibrionaceae</taxon>
        <taxon>Gilvimarinus</taxon>
    </lineage>
</organism>
<protein>
    <submittedName>
        <fullName evidence="3">DnaJ domain-containing protein</fullName>
    </submittedName>
</protein>
<name>A0A9X2KT74_9GAMM</name>
<dbReference type="CDD" id="cd06257">
    <property type="entry name" value="DnaJ"/>
    <property type="match status" value="1"/>
</dbReference>
<dbReference type="RefSeq" id="WP_253967154.1">
    <property type="nucleotide sequence ID" value="NZ_JAMFTH010000001.1"/>
</dbReference>
<dbReference type="PROSITE" id="PS50076">
    <property type="entry name" value="DNAJ_2"/>
    <property type="match status" value="1"/>
</dbReference>
<sequence>MKLDDTANPLLGPLRELLCEAGDGYTEHSLIKIMVARELLPADFSTSPRKLFHAHFVLFNALYRLKDELFARNLGLAIGLVDVRVYAISTARESAVDTPREAKLRTFYLDWQHHADATDASVQALLDDFWRQFQRLGVASDDKARALDALGLDDSADYREIKQRYRRLAMQAHPDRGGDTQTLQEINGAMSVLQRCYRSGE</sequence>
<evidence type="ECO:0000313" key="4">
    <source>
        <dbReference type="Proteomes" id="UP001139319"/>
    </source>
</evidence>
<gene>
    <name evidence="3" type="ORF">M6D89_06200</name>
</gene>
<dbReference type="InterPro" id="IPR021059">
    <property type="entry name" value="DnaJ-related_N"/>
</dbReference>
<evidence type="ECO:0000313" key="3">
    <source>
        <dbReference type="EMBL" id="MCP8898887.1"/>
    </source>
</evidence>
<dbReference type="EMBL" id="JAMFTH010000001">
    <property type="protein sequence ID" value="MCP8898887.1"/>
    <property type="molecule type" value="Genomic_DNA"/>
</dbReference>
<dbReference type="Pfam" id="PF00226">
    <property type="entry name" value="DnaJ"/>
    <property type="match status" value="1"/>
</dbReference>
<reference evidence="3" key="1">
    <citation type="submission" date="2022-05" db="EMBL/GenBank/DDBJ databases">
        <authorList>
            <person name="Sun H.-N."/>
        </authorList>
    </citation>
    <scope>NUCLEOTIDE SEQUENCE</scope>
    <source>
        <strain evidence="3">HB14</strain>
    </source>
</reference>